<comment type="pathway">
    <text evidence="2 11">Cofactor biosynthesis; NAD(+) biosynthesis; deamido-NAD(+) from nicotinate D-ribonucleotide: step 1/1.</text>
</comment>
<dbReference type="PANTHER" id="PTHR39321:SF3">
    <property type="entry name" value="PHOSPHOPANTETHEINE ADENYLYLTRANSFERASE"/>
    <property type="match status" value="1"/>
</dbReference>
<keyword evidence="8 11" id="KW-0067">ATP-binding</keyword>
<evidence type="ECO:0000256" key="4">
    <source>
        <dbReference type="ARBA" id="ARBA00022642"/>
    </source>
</evidence>
<accession>A0A4R6G591</accession>
<comment type="caution">
    <text evidence="13">The sequence shown here is derived from an EMBL/GenBank/DDBJ whole genome shotgun (WGS) entry which is preliminary data.</text>
</comment>
<dbReference type="Gene3D" id="3.40.50.620">
    <property type="entry name" value="HUPs"/>
    <property type="match status" value="1"/>
</dbReference>
<keyword evidence="14" id="KW-1185">Reference proteome</keyword>
<dbReference type="SUPFAM" id="SSF52374">
    <property type="entry name" value="Nucleotidylyl transferase"/>
    <property type="match status" value="1"/>
</dbReference>
<protein>
    <recommendedName>
        <fullName evidence="11">Probable nicotinate-nucleotide adenylyltransferase</fullName>
        <ecNumber evidence="11">2.7.7.18</ecNumber>
    </recommendedName>
    <alternativeName>
        <fullName evidence="11">Deamido-NAD(+) diphosphorylase</fullName>
    </alternativeName>
    <alternativeName>
        <fullName evidence="11">Deamido-NAD(+) pyrophosphorylase</fullName>
    </alternativeName>
    <alternativeName>
        <fullName evidence="11">Nicotinate mononucleotide adenylyltransferase</fullName>
        <shortName evidence="11">NaMN adenylyltransferase</shortName>
    </alternativeName>
</protein>
<evidence type="ECO:0000259" key="12">
    <source>
        <dbReference type="Pfam" id="PF01467"/>
    </source>
</evidence>
<evidence type="ECO:0000313" key="13">
    <source>
        <dbReference type="EMBL" id="TDN89070.1"/>
    </source>
</evidence>
<name>A0A4R6G591_9BURK</name>
<comment type="catalytic activity">
    <reaction evidence="10 11">
        <text>nicotinate beta-D-ribonucleotide + ATP + H(+) = deamido-NAD(+) + diphosphate</text>
        <dbReference type="Rhea" id="RHEA:22860"/>
        <dbReference type="ChEBI" id="CHEBI:15378"/>
        <dbReference type="ChEBI" id="CHEBI:30616"/>
        <dbReference type="ChEBI" id="CHEBI:33019"/>
        <dbReference type="ChEBI" id="CHEBI:57502"/>
        <dbReference type="ChEBI" id="CHEBI:58437"/>
        <dbReference type="EC" id="2.7.7.18"/>
    </reaction>
</comment>
<evidence type="ECO:0000256" key="3">
    <source>
        <dbReference type="ARBA" id="ARBA00009014"/>
    </source>
</evidence>
<evidence type="ECO:0000256" key="2">
    <source>
        <dbReference type="ARBA" id="ARBA00005019"/>
    </source>
</evidence>
<dbReference type="PANTHER" id="PTHR39321">
    <property type="entry name" value="NICOTINATE-NUCLEOTIDE ADENYLYLTRANSFERASE-RELATED"/>
    <property type="match status" value="1"/>
</dbReference>
<dbReference type="EMBL" id="SNWF01000006">
    <property type="protein sequence ID" value="TDN89070.1"/>
    <property type="molecule type" value="Genomic_DNA"/>
</dbReference>
<dbReference type="AlphaFoldDB" id="A0A4R6G591"/>
<gene>
    <name evidence="11" type="primary">nadD</name>
    <name evidence="13" type="ORF">EV677_2661</name>
</gene>
<evidence type="ECO:0000256" key="11">
    <source>
        <dbReference type="HAMAP-Rule" id="MF_00244"/>
    </source>
</evidence>
<evidence type="ECO:0000256" key="8">
    <source>
        <dbReference type="ARBA" id="ARBA00022840"/>
    </source>
</evidence>
<dbReference type="NCBIfam" id="TIGR00482">
    <property type="entry name" value="nicotinate (nicotinamide) nucleotide adenylyltransferase"/>
    <property type="match status" value="1"/>
</dbReference>
<dbReference type="OrthoDB" id="5295945at2"/>
<dbReference type="GO" id="GO:0004515">
    <property type="term" value="F:nicotinate-nucleotide adenylyltransferase activity"/>
    <property type="evidence" value="ECO:0007669"/>
    <property type="project" value="UniProtKB-UniRule"/>
</dbReference>
<organism evidence="13 14">
    <name type="scientific">Herminiimonas fonticola</name>
    <dbReference type="NCBI Taxonomy" id="303380"/>
    <lineage>
        <taxon>Bacteria</taxon>
        <taxon>Pseudomonadati</taxon>
        <taxon>Pseudomonadota</taxon>
        <taxon>Betaproteobacteria</taxon>
        <taxon>Burkholderiales</taxon>
        <taxon>Oxalobacteraceae</taxon>
        <taxon>Herminiimonas</taxon>
    </lineage>
</organism>
<dbReference type="GO" id="GO:0009435">
    <property type="term" value="P:NAD+ biosynthetic process"/>
    <property type="evidence" value="ECO:0007669"/>
    <property type="project" value="UniProtKB-UniRule"/>
</dbReference>
<dbReference type="InterPro" id="IPR014729">
    <property type="entry name" value="Rossmann-like_a/b/a_fold"/>
</dbReference>
<evidence type="ECO:0000256" key="10">
    <source>
        <dbReference type="ARBA" id="ARBA00048721"/>
    </source>
</evidence>
<keyword evidence="7 11" id="KW-0547">Nucleotide-binding</keyword>
<dbReference type="InterPro" id="IPR005248">
    <property type="entry name" value="NadD/NMNAT"/>
</dbReference>
<dbReference type="EC" id="2.7.7.18" evidence="11"/>
<sequence>MTAASNGSKPCVALLGGSFDPIHNGHLALANYFVDLIKPDELRVIPAGNPWQKDGLQASGKDRVAMVRKAFGTALTKQQVPITIDQQEILRASATYTIDTLRAVRKELGPDVSIVFLMGADQLQHLNTWQEWQQLFDYAHVCAASRPGFAMDAAHIPDDVAQEFAQRKGTPAQIRNATQGLAYLAPNLAVDISATEIRAALQRGEQPISLVPSGVLDYIEQHHLYKS</sequence>
<feature type="domain" description="Cytidyltransferase-like" evidence="12">
    <location>
        <begin position="14"/>
        <end position="199"/>
    </location>
</feature>
<evidence type="ECO:0000256" key="7">
    <source>
        <dbReference type="ARBA" id="ARBA00022741"/>
    </source>
</evidence>
<dbReference type="InterPro" id="IPR004821">
    <property type="entry name" value="Cyt_trans-like"/>
</dbReference>
<evidence type="ECO:0000256" key="5">
    <source>
        <dbReference type="ARBA" id="ARBA00022679"/>
    </source>
</evidence>
<evidence type="ECO:0000256" key="9">
    <source>
        <dbReference type="ARBA" id="ARBA00023027"/>
    </source>
</evidence>
<evidence type="ECO:0000313" key="14">
    <source>
        <dbReference type="Proteomes" id="UP000294737"/>
    </source>
</evidence>
<dbReference type="NCBIfam" id="NF000840">
    <property type="entry name" value="PRK00071.1-3"/>
    <property type="match status" value="1"/>
</dbReference>
<dbReference type="GO" id="GO:0005524">
    <property type="term" value="F:ATP binding"/>
    <property type="evidence" value="ECO:0007669"/>
    <property type="project" value="UniProtKB-KW"/>
</dbReference>
<dbReference type="CDD" id="cd02165">
    <property type="entry name" value="NMNAT"/>
    <property type="match status" value="1"/>
</dbReference>
<keyword evidence="4 11" id="KW-0662">Pyridine nucleotide biosynthesis</keyword>
<evidence type="ECO:0000256" key="6">
    <source>
        <dbReference type="ARBA" id="ARBA00022695"/>
    </source>
</evidence>
<dbReference type="NCBIfam" id="NF005410">
    <property type="entry name" value="PRK06973.1"/>
    <property type="match status" value="1"/>
</dbReference>
<comment type="function">
    <text evidence="1 11">Catalyzes the reversible adenylation of nicotinate mononucleotide (NaMN) to nicotinic acid adenine dinucleotide (NaAD).</text>
</comment>
<keyword evidence="5 11" id="KW-0808">Transferase</keyword>
<reference evidence="13 14" key="1">
    <citation type="submission" date="2019-03" db="EMBL/GenBank/DDBJ databases">
        <title>Genomic Encyclopedia of Type Strains, Phase IV (KMG-IV): sequencing the most valuable type-strain genomes for metagenomic binning, comparative biology and taxonomic classification.</title>
        <authorList>
            <person name="Goeker M."/>
        </authorList>
    </citation>
    <scope>NUCLEOTIDE SEQUENCE [LARGE SCALE GENOMIC DNA]</scope>
    <source>
        <strain evidence="13 14">DSM 18555</strain>
    </source>
</reference>
<keyword evidence="6 11" id="KW-0548">Nucleotidyltransferase</keyword>
<dbReference type="RefSeq" id="WP_112992950.1">
    <property type="nucleotide sequence ID" value="NZ_PTLZ01000004.1"/>
</dbReference>
<dbReference type="Pfam" id="PF01467">
    <property type="entry name" value="CTP_transf_like"/>
    <property type="match status" value="1"/>
</dbReference>
<comment type="similarity">
    <text evidence="3 11">Belongs to the NadD family.</text>
</comment>
<dbReference type="UniPathway" id="UPA00253">
    <property type="reaction ID" value="UER00332"/>
</dbReference>
<dbReference type="HAMAP" id="MF_00244">
    <property type="entry name" value="NaMN_adenylyltr"/>
    <property type="match status" value="1"/>
</dbReference>
<evidence type="ECO:0000256" key="1">
    <source>
        <dbReference type="ARBA" id="ARBA00002324"/>
    </source>
</evidence>
<proteinExistence type="inferred from homology"/>
<keyword evidence="9 11" id="KW-0520">NAD</keyword>
<dbReference type="Proteomes" id="UP000294737">
    <property type="component" value="Unassembled WGS sequence"/>
</dbReference>